<proteinExistence type="predicted"/>
<dbReference type="AlphaFoldDB" id="A0A7W9TLU1"/>
<dbReference type="InterPro" id="IPR012337">
    <property type="entry name" value="RNaseH-like_sf"/>
</dbReference>
<feature type="domain" description="Integrase catalytic" evidence="1">
    <location>
        <begin position="1"/>
        <end position="118"/>
    </location>
</feature>
<dbReference type="PROSITE" id="PS50994">
    <property type="entry name" value="INTEGRASE"/>
    <property type="match status" value="1"/>
</dbReference>
<protein>
    <submittedName>
        <fullName evidence="2">Transposase InsO family protein</fullName>
    </submittedName>
</protein>
<dbReference type="InterPro" id="IPR036397">
    <property type="entry name" value="RNaseH_sf"/>
</dbReference>
<sequence>MLVEAVERRFGSVEAMPQECELEFLTDNGSAYIAHETRGVAKSLGLKPINTPVCSPQSNGMAESFVNTFKRDYMSRMDLRDAPTVLAQLPGAFEHFNEIHPHSGLKMMSPREFRRRQNHPAHQG</sequence>
<dbReference type="InterPro" id="IPR001584">
    <property type="entry name" value="Integrase_cat-core"/>
</dbReference>
<organism evidence="2 3">
    <name type="scientific">Castellaniella defragrans</name>
    <name type="common">Alcaligenes defragrans</name>
    <dbReference type="NCBI Taxonomy" id="75697"/>
    <lineage>
        <taxon>Bacteria</taxon>
        <taxon>Pseudomonadati</taxon>
        <taxon>Pseudomonadota</taxon>
        <taxon>Betaproteobacteria</taxon>
        <taxon>Burkholderiales</taxon>
        <taxon>Alcaligenaceae</taxon>
        <taxon>Castellaniella</taxon>
    </lineage>
</organism>
<reference evidence="2 3" key="1">
    <citation type="submission" date="2020-08" db="EMBL/GenBank/DDBJ databases">
        <title>Genomic Encyclopedia of Type Strains, Phase IV (KMG-IV): sequencing the most valuable type-strain genomes for metagenomic binning, comparative biology and taxonomic classification.</title>
        <authorList>
            <person name="Goeker M."/>
        </authorList>
    </citation>
    <scope>NUCLEOTIDE SEQUENCE [LARGE SCALE GENOMIC DNA]</scope>
    <source>
        <strain evidence="2 3">DSM 12141</strain>
    </source>
</reference>
<comment type="caution">
    <text evidence="2">The sequence shown here is derived from an EMBL/GenBank/DDBJ whole genome shotgun (WGS) entry which is preliminary data.</text>
</comment>
<accession>A0A7W9TLU1</accession>
<dbReference type="SUPFAM" id="SSF53098">
    <property type="entry name" value="Ribonuclease H-like"/>
    <property type="match status" value="1"/>
</dbReference>
<dbReference type="Gene3D" id="3.30.420.10">
    <property type="entry name" value="Ribonuclease H-like superfamily/Ribonuclease H"/>
    <property type="match status" value="1"/>
</dbReference>
<dbReference type="EMBL" id="JACHIB010000003">
    <property type="protein sequence ID" value="MBB6082516.1"/>
    <property type="molecule type" value="Genomic_DNA"/>
</dbReference>
<gene>
    <name evidence="2" type="ORF">HNR28_000541</name>
</gene>
<dbReference type="Proteomes" id="UP000541136">
    <property type="component" value="Unassembled WGS sequence"/>
</dbReference>
<dbReference type="GO" id="GO:0003676">
    <property type="term" value="F:nucleic acid binding"/>
    <property type="evidence" value="ECO:0007669"/>
    <property type="project" value="InterPro"/>
</dbReference>
<evidence type="ECO:0000313" key="3">
    <source>
        <dbReference type="Proteomes" id="UP000541136"/>
    </source>
</evidence>
<dbReference type="Pfam" id="PF13683">
    <property type="entry name" value="rve_3"/>
    <property type="match status" value="1"/>
</dbReference>
<name>A0A7W9TLU1_CASDE</name>
<evidence type="ECO:0000313" key="2">
    <source>
        <dbReference type="EMBL" id="MBB6082516.1"/>
    </source>
</evidence>
<dbReference type="GO" id="GO:0015074">
    <property type="term" value="P:DNA integration"/>
    <property type="evidence" value="ECO:0007669"/>
    <property type="project" value="InterPro"/>
</dbReference>
<evidence type="ECO:0000259" key="1">
    <source>
        <dbReference type="PROSITE" id="PS50994"/>
    </source>
</evidence>